<sequence>MAPGAIEDTAAIVPPISETGLKKNIAPASARDALDAAIARYTAANQRSLELHRLATGSMPGGNTRTQLHTSPFPLCMRSGEGYQVTSEDGTTYTDFVGELTAAVYGHSHPVIVQSLLKTVTTVGINLGATIAQEHVHAAAMCERFGLQRVRFTNCGTEANIHALAGARAFTGKRKVVVFAGGYHGGVLMFAGGKPAANNIDRDDFIIARYNDVESAQAAILQEGVAAVLVEGMQGGSGAVPGTREFLKGIEVAAKEAGVVFILDEVMTSRVAPGGLAAIHDLHPDMKSFGKYLGGGLAFGAFGGRADIMATYDPRPQTSTPMPFLTHHGTFNNNTLAMYVGHAGLTEIYTPQVCTEFNAMGDRLLRDLAVVTAGTKMCFTGVGTVLGSHFTAEGLQTIERETAEDWTLKELFWFEMMESGFWITRRGSIALCLGTPESELQRFVACVAEFLKRHASLVVVGTKD</sequence>
<comment type="similarity">
    <text evidence="3">Belongs to the class-III pyridoxal-phosphate-dependent aminotransferase family.</text>
</comment>
<dbReference type="Proteomes" id="UP001642482">
    <property type="component" value="Unassembled WGS sequence"/>
</dbReference>
<dbReference type="SUPFAM" id="SSF53383">
    <property type="entry name" value="PLP-dependent transferases"/>
    <property type="match status" value="1"/>
</dbReference>
<dbReference type="InterPro" id="IPR015424">
    <property type="entry name" value="PyrdxlP-dep_Trfase"/>
</dbReference>
<evidence type="ECO:0000313" key="4">
    <source>
        <dbReference type="EMBL" id="CAK7230125.1"/>
    </source>
</evidence>
<reference evidence="4 5" key="1">
    <citation type="submission" date="2024-01" db="EMBL/GenBank/DDBJ databases">
        <authorList>
            <person name="Allen C."/>
            <person name="Tagirdzhanova G."/>
        </authorList>
    </citation>
    <scope>NUCLEOTIDE SEQUENCE [LARGE SCALE GENOMIC DNA]</scope>
</reference>
<dbReference type="PANTHER" id="PTHR43713:SF3">
    <property type="entry name" value="GLUTAMATE-1-SEMIALDEHYDE 2,1-AMINOMUTASE 1, CHLOROPLASTIC-RELATED"/>
    <property type="match status" value="1"/>
</dbReference>
<organism evidence="4 5">
    <name type="scientific">Sporothrix eucalyptigena</name>
    <dbReference type="NCBI Taxonomy" id="1812306"/>
    <lineage>
        <taxon>Eukaryota</taxon>
        <taxon>Fungi</taxon>
        <taxon>Dikarya</taxon>
        <taxon>Ascomycota</taxon>
        <taxon>Pezizomycotina</taxon>
        <taxon>Sordariomycetes</taxon>
        <taxon>Sordariomycetidae</taxon>
        <taxon>Ophiostomatales</taxon>
        <taxon>Ophiostomataceae</taxon>
        <taxon>Sporothrix</taxon>
    </lineage>
</organism>
<dbReference type="Gene3D" id="3.90.1150.10">
    <property type="entry name" value="Aspartate Aminotransferase, domain 1"/>
    <property type="match status" value="1"/>
</dbReference>
<evidence type="ECO:0000256" key="3">
    <source>
        <dbReference type="RuleBase" id="RU003560"/>
    </source>
</evidence>
<proteinExistence type="inferred from homology"/>
<name>A0ABP0CDI4_9PEZI</name>
<dbReference type="Pfam" id="PF00202">
    <property type="entry name" value="Aminotran_3"/>
    <property type="match status" value="1"/>
</dbReference>
<evidence type="ECO:0000256" key="1">
    <source>
        <dbReference type="ARBA" id="ARBA00001933"/>
    </source>
</evidence>
<gene>
    <name evidence="4" type="ORF">SEUCBS140593_007477</name>
</gene>
<accession>A0ABP0CDI4</accession>
<keyword evidence="5" id="KW-1185">Reference proteome</keyword>
<evidence type="ECO:0000313" key="5">
    <source>
        <dbReference type="Proteomes" id="UP001642482"/>
    </source>
</evidence>
<dbReference type="InterPro" id="IPR015422">
    <property type="entry name" value="PyrdxlP-dep_Trfase_small"/>
</dbReference>
<dbReference type="InterPro" id="IPR015421">
    <property type="entry name" value="PyrdxlP-dep_Trfase_major"/>
</dbReference>
<comment type="caution">
    <text evidence="4">The sequence shown here is derived from an EMBL/GenBank/DDBJ whole genome shotgun (WGS) entry which is preliminary data.</text>
</comment>
<evidence type="ECO:0008006" key="6">
    <source>
        <dbReference type="Google" id="ProtNLM"/>
    </source>
</evidence>
<comment type="cofactor">
    <cofactor evidence="1">
        <name>pyridoxal 5'-phosphate</name>
        <dbReference type="ChEBI" id="CHEBI:597326"/>
    </cofactor>
</comment>
<dbReference type="PANTHER" id="PTHR43713">
    <property type="entry name" value="GLUTAMATE-1-SEMIALDEHYDE 2,1-AMINOMUTASE"/>
    <property type="match status" value="1"/>
</dbReference>
<evidence type="ECO:0000256" key="2">
    <source>
        <dbReference type="ARBA" id="ARBA00022898"/>
    </source>
</evidence>
<protein>
    <recommendedName>
        <fullName evidence="6">Glutamate-1-semialdehyde 2,1-aminomutase</fullName>
    </recommendedName>
</protein>
<dbReference type="InterPro" id="IPR005814">
    <property type="entry name" value="Aminotrans_3"/>
</dbReference>
<keyword evidence="2 3" id="KW-0663">Pyridoxal phosphate</keyword>
<dbReference type="Gene3D" id="3.40.640.10">
    <property type="entry name" value="Type I PLP-dependent aspartate aminotransferase-like (Major domain)"/>
    <property type="match status" value="1"/>
</dbReference>
<dbReference type="EMBL" id="CAWUHD010000091">
    <property type="protein sequence ID" value="CAK7230125.1"/>
    <property type="molecule type" value="Genomic_DNA"/>
</dbReference>